<organism evidence="1 2">
    <name type="scientific">Artomyces pyxidatus</name>
    <dbReference type="NCBI Taxonomy" id="48021"/>
    <lineage>
        <taxon>Eukaryota</taxon>
        <taxon>Fungi</taxon>
        <taxon>Dikarya</taxon>
        <taxon>Basidiomycota</taxon>
        <taxon>Agaricomycotina</taxon>
        <taxon>Agaricomycetes</taxon>
        <taxon>Russulales</taxon>
        <taxon>Auriscalpiaceae</taxon>
        <taxon>Artomyces</taxon>
    </lineage>
</organism>
<evidence type="ECO:0000313" key="1">
    <source>
        <dbReference type="EMBL" id="KAI0065147.1"/>
    </source>
</evidence>
<sequence>MSYQPRGGDRGRARGGRGAGRGDRGGPRGGAGGGRGSPAPSSQGSYGGGARGSPQRGGDRGGGSRGGRGFAPAGRGAPSAYANVPLIYNPTPSTPTQLDARISQADSLIPALKGLHLGPERPARPGYGTAGRAIVVRANFYAVNLSKDAFFEYSIEIKPDPKSQKARVKRRILDLFEQSDAGALYRDYVAHDGAQRLISARPLPQPLSGTVRYYEHGDSGPPANADQYTVTITYTKDLPTAPLQKYLNGQPDGAKDHVDPIISALQLVLQRQAAQTGHRAGKNRFFFQDEEMRQIGPRLWALMGFYSSVRPVYKQLMVNVNVCMTAFHEPGNLAEAMQGFDRASIGAAAQEYMARVKVSTRHLGYKRVKTVFKVGNKTASQQMFPCEEFGGQISVKDFFLRKYKIRLQHADDLPVVDVGSPRKPTYLPAEVCTIEAGEPHYGKLLPDETSNMLRYASRRPAHNAHLIAERGMGKLGLSPATNLLGEFGISVAAQMTVIPARELAPPSVTYSKGKPRVNNGSWNIVDVKFHHGGKMPSWKVLVVRDGRSQLNGPGDPRLENLLRAFTAKCQSSGIQIPPSKPQIAATLELPPRNQDPGRVRALTMVEQALRSFGDPKSISMIVVLLSGRDDFIYPGIKRIASVKLGVLTQCMLLEKALKENGQDQYLSNVALKINTKLGGINHRLDPNAMTWLTQKKTMMIGIDVTHPGPNSVGGTPSIAAVVASVDKDFVQFPASLRLQKSKQEGIAELKEMVIERLLAFRQRSQGLPDRILIFRDGVSEGQYDKVIYEELPQIFQAFKVIDPKNPKYQPKLSIVICGKRHHARFYPDKSENADKNGNTRPGTVVDKGVTAIFDFDFYLQAHAGLQGTVRPTHYIVIYDENGLDADAIQQGIHNTSYLYARATKAVSLIPAAYYADVVCEQARYWIHGFLNQANSDEASSTGASATGRGPGQRDAREAAEQRVYDAAKAMWGNGLHENLKNSMFYL</sequence>
<dbReference type="Proteomes" id="UP000814140">
    <property type="component" value="Unassembled WGS sequence"/>
</dbReference>
<reference evidence="1" key="1">
    <citation type="submission" date="2021-03" db="EMBL/GenBank/DDBJ databases">
        <authorList>
            <consortium name="DOE Joint Genome Institute"/>
            <person name="Ahrendt S."/>
            <person name="Looney B.P."/>
            <person name="Miyauchi S."/>
            <person name="Morin E."/>
            <person name="Drula E."/>
            <person name="Courty P.E."/>
            <person name="Chicoki N."/>
            <person name="Fauchery L."/>
            <person name="Kohler A."/>
            <person name="Kuo A."/>
            <person name="Labutti K."/>
            <person name="Pangilinan J."/>
            <person name="Lipzen A."/>
            <person name="Riley R."/>
            <person name="Andreopoulos W."/>
            <person name="He G."/>
            <person name="Johnson J."/>
            <person name="Barry K.W."/>
            <person name="Grigoriev I.V."/>
            <person name="Nagy L."/>
            <person name="Hibbett D."/>
            <person name="Henrissat B."/>
            <person name="Matheny P.B."/>
            <person name="Labbe J."/>
            <person name="Martin F."/>
        </authorList>
    </citation>
    <scope>NUCLEOTIDE SEQUENCE</scope>
    <source>
        <strain evidence="1">HHB10654</strain>
    </source>
</reference>
<evidence type="ECO:0000313" key="2">
    <source>
        <dbReference type="Proteomes" id="UP000814140"/>
    </source>
</evidence>
<reference evidence="1" key="2">
    <citation type="journal article" date="2022" name="New Phytol.">
        <title>Evolutionary transition to the ectomycorrhizal habit in the genomes of a hyperdiverse lineage of mushroom-forming fungi.</title>
        <authorList>
            <person name="Looney B."/>
            <person name="Miyauchi S."/>
            <person name="Morin E."/>
            <person name="Drula E."/>
            <person name="Courty P.E."/>
            <person name="Kohler A."/>
            <person name="Kuo A."/>
            <person name="LaButti K."/>
            <person name="Pangilinan J."/>
            <person name="Lipzen A."/>
            <person name="Riley R."/>
            <person name="Andreopoulos W."/>
            <person name="He G."/>
            <person name="Johnson J."/>
            <person name="Nolan M."/>
            <person name="Tritt A."/>
            <person name="Barry K.W."/>
            <person name="Grigoriev I.V."/>
            <person name="Nagy L.G."/>
            <person name="Hibbett D."/>
            <person name="Henrissat B."/>
            <person name="Matheny P.B."/>
            <person name="Labbe J."/>
            <person name="Martin F.M."/>
        </authorList>
    </citation>
    <scope>NUCLEOTIDE SEQUENCE</scope>
    <source>
        <strain evidence="1">HHB10654</strain>
    </source>
</reference>
<name>A0ACB8TA24_9AGAM</name>
<comment type="caution">
    <text evidence="1">The sequence shown here is derived from an EMBL/GenBank/DDBJ whole genome shotgun (WGS) entry which is preliminary data.</text>
</comment>
<protein>
    <submittedName>
        <fullName evidence="1">Piwi-domain-containing protein</fullName>
    </submittedName>
</protein>
<accession>A0ACB8TA24</accession>
<proteinExistence type="predicted"/>
<dbReference type="EMBL" id="MU277196">
    <property type="protein sequence ID" value="KAI0065147.1"/>
    <property type="molecule type" value="Genomic_DNA"/>
</dbReference>
<gene>
    <name evidence="1" type="ORF">BV25DRAFT_140299</name>
</gene>
<keyword evidence="2" id="KW-1185">Reference proteome</keyword>